<dbReference type="HOGENOM" id="CLU_031960_9_2_9"/>
<sequence length="257" mass="29650">MKNVLDYIDRLNCSVGVYYKELETQYMFEYNSDKIFPSASTIKVPILLALFNKVLKGEIDLNKRIKIQKDYTVSGAGIVYLLDENNTYTLLDLAKLMIVLSDNTATNIIIDLLGFEYINKYFKEIGLNETILQRKMMDFDRKRLGFDNFTSARDLGLTFYKLCKKEVLNPYYCNLAIEILKEQKLKGGLDRYLGNKYEIAHKTGELNNLEHDCGIVFKDHKTFIVVILTEGEENYILKDVIGNITSKLIKGSDLNEK</sequence>
<dbReference type="PANTHER" id="PTHR35333">
    <property type="entry name" value="BETA-LACTAMASE"/>
    <property type="match status" value="1"/>
</dbReference>
<evidence type="ECO:0000313" key="2">
    <source>
        <dbReference type="EMBL" id="CDF57545.1"/>
    </source>
</evidence>
<reference evidence="2" key="1">
    <citation type="submission" date="2013-03" db="EMBL/GenBank/DDBJ databases">
        <title>Draft genome sequence of the hydrogen-ethanol-producing anaerobic alkalithermophilic Caloramator celere.</title>
        <authorList>
            <person name="Ciranna A."/>
            <person name="Larjo A."/>
            <person name="Kivisto A."/>
            <person name="Santala V."/>
            <person name="Roos C."/>
            <person name="Karp M."/>
        </authorList>
    </citation>
    <scope>NUCLEOTIDE SEQUENCE [LARGE SCALE GENOMIC DNA]</scope>
    <source>
        <strain evidence="2">DSM 8682</strain>
    </source>
</reference>
<dbReference type="InterPro" id="IPR012338">
    <property type="entry name" value="Beta-lactam/transpept-like"/>
</dbReference>
<dbReference type="EC" id="3.5.2.6" evidence="2"/>
<dbReference type="InterPro" id="IPR000871">
    <property type="entry name" value="Beta-lactam_class-A"/>
</dbReference>
<dbReference type="Gene3D" id="3.40.710.10">
    <property type="entry name" value="DD-peptidase/beta-lactamase superfamily"/>
    <property type="match status" value="1"/>
</dbReference>
<dbReference type="Pfam" id="PF13354">
    <property type="entry name" value="Beta-lactamase2"/>
    <property type="match status" value="1"/>
</dbReference>
<dbReference type="RefSeq" id="WP_018660795.1">
    <property type="nucleotide sequence ID" value="NZ_HF952018.1"/>
</dbReference>
<gene>
    <name evidence="2" type="ORF">TCEL_01459</name>
</gene>
<dbReference type="GO" id="GO:0046677">
    <property type="term" value="P:response to antibiotic"/>
    <property type="evidence" value="ECO:0007669"/>
    <property type="project" value="InterPro"/>
</dbReference>
<dbReference type="PANTHER" id="PTHR35333:SF3">
    <property type="entry name" value="BETA-LACTAMASE-TYPE TRANSPEPTIDASE FOLD CONTAINING PROTEIN"/>
    <property type="match status" value="1"/>
</dbReference>
<dbReference type="AlphaFoldDB" id="R7RQN3"/>
<feature type="domain" description="Beta-lactamase class A catalytic" evidence="1">
    <location>
        <begin position="16"/>
        <end position="229"/>
    </location>
</feature>
<accession>R7RQN3</accession>
<dbReference type="EMBL" id="CAVN010000088">
    <property type="protein sequence ID" value="CDF57545.1"/>
    <property type="molecule type" value="Genomic_DNA"/>
</dbReference>
<proteinExistence type="predicted"/>
<dbReference type="GO" id="GO:0030655">
    <property type="term" value="P:beta-lactam antibiotic catabolic process"/>
    <property type="evidence" value="ECO:0007669"/>
    <property type="project" value="InterPro"/>
</dbReference>
<evidence type="ECO:0000259" key="1">
    <source>
        <dbReference type="Pfam" id="PF13354"/>
    </source>
</evidence>
<dbReference type="SUPFAM" id="SSF56601">
    <property type="entry name" value="beta-lactamase/transpeptidase-like"/>
    <property type="match status" value="1"/>
</dbReference>
<comment type="caution">
    <text evidence="2">The sequence shown here is derived from an EMBL/GenBank/DDBJ whole genome shotgun (WGS) entry which is preliminary data.</text>
</comment>
<dbReference type="OrthoDB" id="9775096at2"/>
<keyword evidence="2" id="KW-0378">Hydrolase</keyword>
<evidence type="ECO:0000313" key="3">
    <source>
        <dbReference type="Proteomes" id="UP000014923"/>
    </source>
</evidence>
<dbReference type="InterPro" id="IPR045155">
    <property type="entry name" value="Beta-lactam_cat"/>
</dbReference>
<dbReference type="Proteomes" id="UP000014923">
    <property type="component" value="Unassembled WGS sequence"/>
</dbReference>
<organism evidence="2 3">
    <name type="scientific">Thermobrachium celere DSM 8682</name>
    <dbReference type="NCBI Taxonomy" id="941824"/>
    <lineage>
        <taxon>Bacteria</taxon>
        <taxon>Bacillati</taxon>
        <taxon>Bacillota</taxon>
        <taxon>Clostridia</taxon>
        <taxon>Eubacteriales</taxon>
        <taxon>Clostridiaceae</taxon>
        <taxon>Thermobrachium</taxon>
    </lineage>
</organism>
<keyword evidence="3" id="KW-1185">Reference proteome</keyword>
<dbReference type="GO" id="GO:0008800">
    <property type="term" value="F:beta-lactamase activity"/>
    <property type="evidence" value="ECO:0007669"/>
    <property type="project" value="UniProtKB-EC"/>
</dbReference>
<protein>
    <submittedName>
        <fullName evidence="2">Beta-lactamase</fullName>
        <ecNumber evidence="2">3.5.2.6</ecNumber>
    </submittedName>
</protein>
<name>R7RQN3_9CLOT</name>
<dbReference type="eggNOG" id="COG2367">
    <property type="taxonomic scope" value="Bacteria"/>
</dbReference>